<proteinExistence type="inferred from homology"/>
<evidence type="ECO:0000256" key="2">
    <source>
        <dbReference type="ARBA" id="ARBA00008685"/>
    </source>
</evidence>
<keyword evidence="19" id="KW-1185">Reference proteome</keyword>
<evidence type="ECO:0000256" key="15">
    <source>
        <dbReference type="SAM" id="Phobius"/>
    </source>
</evidence>
<evidence type="ECO:0000256" key="9">
    <source>
        <dbReference type="ARBA" id="ARBA00023170"/>
    </source>
</evidence>
<keyword evidence="5 15" id="KW-1133">Transmembrane helix</keyword>
<evidence type="ECO:0000256" key="8">
    <source>
        <dbReference type="ARBA" id="ARBA00023136"/>
    </source>
</evidence>
<dbReference type="SMART" id="SM00918">
    <property type="entry name" value="Lig_chan-Glu_bd"/>
    <property type="match status" value="1"/>
</dbReference>
<dbReference type="EMBL" id="KQ976885">
    <property type="protein sequence ID" value="KYN07451.1"/>
    <property type="molecule type" value="Genomic_DNA"/>
</dbReference>
<keyword evidence="3" id="KW-0813">Transport</keyword>
<evidence type="ECO:0000256" key="14">
    <source>
        <dbReference type="ARBA" id="ARBA00034100"/>
    </source>
</evidence>
<dbReference type="CDD" id="cd13714">
    <property type="entry name" value="PBP2_iGluR_Kainate"/>
    <property type="match status" value="1"/>
</dbReference>
<comment type="subcellular location">
    <subcellularLocation>
        <location evidence="1">Membrane</location>
        <topology evidence="1">Multi-pass membrane protein</topology>
    </subcellularLocation>
    <subcellularLocation>
        <location evidence="14">Postsynaptic cell membrane</location>
    </subcellularLocation>
</comment>
<keyword evidence="9 18" id="KW-0675">Receptor</keyword>
<dbReference type="SUPFAM" id="SSF53850">
    <property type="entry name" value="Periplasmic binding protein-like II"/>
    <property type="match status" value="1"/>
</dbReference>
<keyword evidence="7" id="KW-0406">Ion transport</keyword>
<dbReference type="FunFam" id="3.40.190.10:FF:000178">
    <property type="entry name" value="Glutamate receptor subunit"/>
    <property type="match status" value="1"/>
</dbReference>
<dbReference type="PANTHER" id="PTHR18966">
    <property type="entry name" value="IONOTROPIC GLUTAMATE RECEPTOR"/>
    <property type="match status" value="1"/>
</dbReference>
<dbReference type="Pfam" id="PF01094">
    <property type="entry name" value="ANF_receptor"/>
    <property type="match status" value="1"/>
</dbReference>
<feature type="domain" description="Ionotropic glutamate receptor C-terminal" evidence="16">
    <location>
        <begin position="386"/>
        <end position="752"/>
    </location>
</feature>
<keyword evidence="10" id="KW-0325">Glycoprotein</keyword>
<evidence type="ECO:0000256" key="10">
    <source>
        <dbReference type="ARBA" id="ARBA00023180"/>
    </source>
</evidence>
<dbReference type="InterPro" id="IPR019594">
    <property type="entry name" value="Glu/Gly-bd"/>
</dbReference>
<evidence type="ECO:0000256" key="12">
    <source>
        <dbReference type="ARBA" id="ARBA00023286"/>
    </source>
</evidence>
<dbReference type="Gene3D" id="3.40.190.10">
    <property type="entry name" value="Periplasmic binding protein-like II"/>
    <property type="match status" value="3"/>
</dbReference>
<evidence type="ECO:0000256" key="1">
    <source>
        <dbReference type="ARBA" id="ARBA00004141"/>
    </source>
</evidence>
<dbReference type="FunFam" id="3.40.190.10:FF:000061">
    <property type="entry name" value="Glutamate receptor, ionotropic kainate"/>
    <property type="match status" value="1"/>
</dbReference>
<evidence type="ECO:0000313" key="19">
    <source>
        <dbReference type="Proteomes" id="UP000078542"/>
    </source>
</evidence>
<dbReference type="AlphaFoldDB" id="A0A195D3M0"/>
<evidence type="ECO:0000256" key="3">
    <source>
        <dbReference type="ARBA" id="ARBA00022448"/>
    </source>
</evidence>
<evidence type="ECO:0000259" key="17">
    <source>
        <dbReference type="SMART" id="SM00918"/>
    </source>
</evidence>
<dbReference type="CDD" id="cd06382">
    <property type="entry name" value="PBP1_iGluR_Kainate"/>
    <property type="match status" value="1"/>
</dbReference>
<evidence type="ECO:0000256" key="4">
    <source>
        <dbReference type="ARBA" id="ARBA00022692"/>
    </source>
</evidence>
<evidence type="ECO:0000259" key="16">
    <source>
        <dbReference type="SMART" id="SM00079"/>
    </source>
</evidence>
<dbReference type="SUPFAM" id="SSF53822">
    <property type="entry name" value="Periplasmic binding protein-like I"/>
    <property type="match status" value="1"/>
</dbReference>
<accession>A0A195D3M0</accession>
<dbReference type="GO" id="GO:0015276">
    <property type="term" value="F:ligand-gated monoatomic ion channel activity"/>
    <property type="evidence" value="ECO:0007669"/>
    <property type="project" value="InterPro"/>
</dbReference>
<feature type="transmembrane region" description="Helical" evidence="15">
    <location>
        <begin position="778"/>
        <end position="799"/>
    </location>
</feature>
<dbReference type="InterPro" id="IPR001828">
    <property type="entry name" value="ANF_lig-bd_rcpt"/>
</dbReference>
<gene>
    <name evidence="18" type="ORF">ALC62_01653</name>
</gene>
<evidence type="ECO:0000256" key="13">
    <source>
        <dbReference type="ARBA" id="ARBA00023303"/>
    </source>
</evidence>
<dbReference type="InterPro" id="IPR001320">
    <property type="entry name" value="Iontro_rcpt_C"/>
</dbReference>
<dbReference type="SMART" id="SM00079">
    <property type="entry name" value="PBPe"/>
    <property type="match status" value="1"/>
</dbReference>
<dbReference type="Pfam" id="PF10613">
    <property type="entry name" value="Lig_chan-Glu_bd"/>
    <property type="match status" value="1"/>
</dbReference>
<name>A0A195D3M0_9HYME</name>
<dbReference type="FunFam" id="1.10.287.70:FF:000143">
    <property type="entry name" value="Probable glutamate receptor"/>
    <property type="match status" value="1"/>
</dbReference>
<reference evidence="18 19" key="1">
    <citation type="submission" date="2016-03" db="EMBL/GenBank/DDBJ databases">
        <title>Cyphomyrmex costatus WGS genome.</title>
        <authorList>
            <person name="Nygaard S."/>
            <person name="Hu H."/>
            <person name="Boomsma J."/>
            <person name="Zhang G."/>
        </authorList>
    </citation>
    <scope>NUCLEOTIDE SEQUENCE [LARGE SCALE GENOMIC DNA]</scope>
    <source>
        <strain evidence="18">MS0001</strain>
        <tissue evidence="18">Whole body</tissue>
    </source>
</reference>
<dbReference type="InterPro" id="IPR015683">
    <property type="entry name" value="Ionotropic_Glu_rcpt"/>
</dbReference>
<evidence type="ECO:0000256" key="5">
    <source>
        <dbReference type="ARBA" id="ARBA00022989"/>
    </source>
</evidence>
<keyword evidence="13" id="KW-0407">Ion channel</keyword>
<dbReference type="Proteomes" id="UP000078542">
    <property type="component" value="Unassembled WGS sequence"/>
</dbReference>
<keyword evidence="6" id="KW-0770">Synapse</keyword>
<comment type="similarity">
    <text evidence="2">Belongs to the glutamate-gated ion channel (TC 1.A.10.1) family.</text>
</comment>
<keyword evidence="8 15" id="KW-0472">Membrane</keyword>
<keyword evidence="4 15" id="KW-0812">Transmembrane</keyword>
<sequence>MIAGGLFDSDEMIQKAFEISIKAVNMNITSINRVRNIVLTSRTEKINKNVFQVANIACELINNGVAGIFGPQDKTTVNHIQSMCDTLDIPHIAARWDSEPKRGNVINLYPHPDALSMVFQELIKEYKWKEYAVLYDNADSLIRINRLLQLPNMNTISAMVFHLGSGPNFRQTMKEVKMFGYNNIIIDCSYNILDSVLKQALQVGIMSEKYTIIITCLDLQTLDLKHYQYSGVNLMGVRLIDPENSIVRRILQSRSLNWNLTDGSHLKVEAALAYDAVQLFASGYARFRKSVKGNLKKLSCNSTEIWGHGFSLSNYMRNEQIHGLSGIIRFDTAGFRSEFQLDVVSLGNEGLYKIGEWKTNFGFQWKPEDYRISGIDKSLRDKHFLVLISLTQPYGMLKESSSRIIGNDRYEGFAIDIIQEMSKMLGFNYTFEVQIDKAYGSFNNITKKWDGMLGKIISGEADLAITDLTITAAREEVVDFTDPFMNLGISILYRRPSKTLPGLLSFLGPFSKDVWLYLIGAYIAVTALLFVIGKLCPAEWTNPYPCIKKPEVLETPFTLMNTPFLVIGAILKSPTGFAPKGISTRALAVAWWFFTLIIVTMYIANLAAALSTKSVVWSFQVAEELANQQKIKYGAKINGSTFSFFEDSTYEPYVIMYNYMKTHADEVLMKSNEDGLWKVQHENYAYFMESSSIEYIKHRYCNVTQIGGLLDAKGYGIAMRKDVSYRAVLCTAILKLQENGVISQLYNKWWKEKRGGDKCDETVKVQVEPLNFEDVGGVFSIMISGVALSYVFAGWAFIWNIRNVAIKHNVSFTEELIEELKFLIKCSNRKVIGRRKQSIGTSKSDSTDSL</sequence>
<evidence type="ECO:0000256" key="11">
    <source>
        <dbReference type="ARBA" id="ARBA00023257"/>
    </source>
</evidence>
<evidence type="ECO:0000313" key="18">
    <source>
        <dbReference type="EMBL" id="KYN07451.1"/>
    </source>
</evidence>
<evidence type="ECO:0000256" key="7">
    <source>
        <dbReference type="ARBA" id="ARBA00023065"/>
    </source>
</evidence>
<protein>
    <submittedName>
        <fullName evidence="18">Glutamate receptor, ionotropic kainate 2</fullName>
    </submittedName>
</protein>
<feature type="domain" description="Ionotropic glutamate receptor L-glutamate and glycine-binding" evidence="17">
    <location>
        <begin position="393"/>
        <end position="458"/>
    </location>
</feature>
<feature type="transmembrane region" description="Helical" evidence="15">
    <location>
        <begin position="514"/>
        <end position="532"/>
    </location>
</feature>
<dbReference type="Gene3D" id="3.40.50.2300">
    <property type="match status" value="2"/>
</dbReference>
<dbReference type="Pfam" id="PF00060">
    <property type="entry name" value="Lig_chan"/>
    <property type="match status" value="1"/>
</dbReference>
<evidence type="ECO:0000256" key="6">
    <source>
        <dbReference type="ARBA" id="ARBA00023018"/>
    </source>
</evidence>
<feature type="transmembrane region" description="Helical" evidence="15">
    <location>
        <begin position="591"/>
        <end position="610"/>
    </location>
</feature>
<dbReference type="InterPro" id="IPR028082">
    <property type="entry name" value="Peripla_BP_I"/>
</dbReference>
<keyword evidence="12" id="KW-1071">Ligand-gated ion channel</keyword>
<dbReference type="STRING" id="456900.A0A195D3M0"/>
<keyword evidence="11" id="KW-0628">Postsynaptic cell membrane</keyword>
<organism evidence="18 19">
    <name type="scientific">Cyphomyrmex costatus</name>
    <dbReference type="NCBI Taxonomy" id="456900"/>
    <lineage>
        <taxon>Eukaryota</taxon>
        <taxon>Metazoa</taxon>
        <taxon>Ecdysozoa</taxon>
        <taxon>Arthropoda</taxon>
        <taxon>Hexapoda</taxon>
        <taxon>Insecta</taxon>
        <taxon>Pterygota</taxon>
        <taxon>Neoptera</taxon>
        <taxon>Endopterygota</taxon>
        <taxon>Hymenoptera</taxon>
        <taxon>Apocrita</taxon>
        <taxon>Aculeata</taxon>
        <taxon>Formicoidea</taxon>
        <taxon>Formicidae</taxon>
        <taxon>Myrmicinae</taxon>
        <taxon>Cyphomyrmex</taxon>
    </lineage>
</organism>
<dbReference type="GO" id="GO:0045211">
    <property type="term" value="C:postsynaptic membrane"/>
    <property type="evidence" value="ECO:0007669"/>
    <property type="project" value="UniProtKB-SubCell"/>
</dbReference>